<dbReference type="InterPro" id="IPR050109">
    <property type="entry name" value="HTH-type_TetR-like_transc_reg"/>
</dbReference>
<dbReference type="EMBL" id="FNCN01000035">
    <property type="protein sequence ID" value="SDI13054.1"/>
    <property type="molecule type" value="Genomic_DNA"/>
</dbReference>
<dbReference type="GO" id="GO:0003700">
    <property type="term" value="F:DNA-binding transcription factor activity"/>
    <property type="evidence" value="ECO:0007669"/>
    <property type="project" value="TreeGrafter"/>
</dbReference>
<dbReference type="AlphaFoldDB" id="A0A1G8I2H0"/>
<dbReference type="STRING" id="504805.SAMN05421505_1353"/>
<evidence type="ECO:0000256" key="4">
    <source>
        <dbReference type="PROSITE-ProRule" id="PRU00335"/>
    </source>
</evidence>
<evidence type="ECO:0000313" key="8">
    <source>
        <dbReference type="Proteomes" id="UP000198923"/>
    </source>
</evidence>
<dbReference type="PROSITE" id="PS50977">
    <property type="entry name" value="HTH_TETR_2"/>
    <property type="match status" value="1"/>
</dbReference>
<dbReference type="Gene3D" id="1.10.357.10">
    <property type="entry name" value="Tetracycline Repressor, domain 2"/>
    <property type="match status" value="1"/>
</dbReference>
<keyword evidence="2 4" id="KW-0238">DNA-binding</keyword>
<proteinExistence type="predicted"/>
<dbReference type="OrthoDB" id="5242390at2"/>
<evidence type="ECO:0000256" key="3">
    <source>
        <dbReference type="ARBA" id="ARBA00023163"/>
    </source>
</evidence>
<accession>A0A1G8I2H0</accession>
<gene>
    <name evidence="7" type="ORF">SAMN05421505_1353</name>
</gene>
<feature type="compositionally biased region" description="Polar residues" evidence="5">
    <location>
        <begin position="196"/>
        <end position="207"/>
    </location>
</feature>
<evidence type="ECO:0000259" key="6">
    <source>
        <dbReference type="PROSITE" id="PS50977"/>
    </source>
</evidence>
<name>A0A1G8I2H0_9ACTN</name>
<dbReference type="PANTHER" id="PTHR30055:SF234">
    <property type="entry name" value="HTH-TYPE TRANSCRIPTIONAL REGULATOR BETI"/>
    <property type="match status" value="1"/>
</dbReference>
<dbReference type="GO" id="GO:0000976">
    <property type="term" value="F:transcription cis-regulatory region binding"/>
    <property type="evidence" value="ECO:0007669"/>
    <property type="project" value="TreeGrafter"/>
</dbReference>
<dbReference type="InterPro" id="IPR009057">
    <property type="entry name" value="Homeodomain-like_sf"/>
</dbReference>
<dbReference type="InterPro" id="IPR001647">
    <property type="entry name" value="HTH_TetR"/>
</dbReference>
<keyword evidence="1" id="KW-0805">Transcription regulation</keyword>
<protein>
    <submittedName>
        <fullName evidence="7">DNA-binding transcriptional regulator, AcrR family</fullName>
    </submittedName>
</protein>
<feature type="region of interest" description="Disordered" evidence="5">
    <location>
        <begin position="193"/>
        <end position="217"/>
    </location>
</feature>
<evidence type="ECO:0000256" key="2">
    <source>
        <dbReference type="ARBA" id="ARBA00023125"/>
    </source>
</evidence>
<evidence type="ECO:0000256" key="1">
    <source>
        <dbReference type="ARBA" id="ARBA00023015"/>
    </source>
</evidence>
<sequence>MRSSKHGTPQDRVARVLSAGATCFGRKGFFETTFDDVVRESGLSRGSLYWYFDSKDSLYTAVLEHCVARLQATFDAGVAGLDGQGPLVPGLLNAVAADTAQQQDVYRVLYLAPRSESAAATLEQLTLSFVGYVRLIVDAAGQRGEIDTRRHPRDALADILHAMAEGLIIRQLCDPGFDTDRYVATAADLLQYGGSRPQTADRPSTTDNRQENRSDDL</sequence>
<keyword evidence="8" id="KW-1185">Reference proteome</keyword>
<feature type="DNA-binding region" description="H-T-H motif" evidence="4">
    <location>
        <begin position="33"/>
        <end position="52"/>
    </location>
</feature>
<feature type="domain" description="HTH tetR-type" evidence="6">
    <location>
        <begin position="10"/>
        <end position="70"/>
    </location>
</feature>
<evidence type="ECO:0000256" key="5">
    <source>
        <dbReference type="SAM" id="MobiDB-lite"/>
    </source>
</evidence>
<dbReference type="Pfam" id="PF00440">
    <property type="entry name" value="TetR_N"/>
    <property type="match status" value="1"/>
</dbReference>
<evidence type="ECO:0000313" key="7">
    <source>
        <dbReference type="EMBL" id="SDI13054.1"/>
    </source>
</evidence>
<dbReference type="Proteomes" id="UP000198923">
    <property type="component" value="Unassembled WGS sequence"/>
</dbReference>
<reference evidence="7 8" key="1">
    <citation type="submission" date="2016-10" db="EMBL/GenBank/DDBJ databases">
        <authorList>
            <person name="de Groot N.N."/>
        </authorList>
    </citation>
    <scope>NUCLEOTIDE SEQUENCE [LARGE SCALE GENOMIC DNA]</scope>
    <source>
        <strain evidence="7 8">CPCC 201354</strain>
    </source>
</reference>
<dbReference type="PANTHER" id="PTHR30055">
    <property type="entry name" value="HTH-TYPE TRANSCRIPTIONAL REGULATOR RUTR"/>
    <property type="match status" value="1"/>
</dbReference>
<dbReference type="SUPFAM" id="SSF46689">
    <property type="entry name" value="Homeodomain-like"/>
    <property type="match status" value="1"/>
</dbReference>
<dbReference type="InterPro" id="IPR036271">
    <property type="entry name" value="Tet_transcr_reg_TetR-rel_C_sf"/>
</dbReference>
<dbReference type="PRINTS" id="PR00455">
    <property type="entry name" value="HTHTETR"/>
</dbReference>
<feature type="compositionally biased region" description="Basic and acidic residues" evidence="5">
    <location>
        <begin position="208"/>
        <end position="217"/>
    </location>
</feature>
<keyword evidence="3" id="KW-0804">Transcription</keyword>
<dbReference type="SUPFAM" id="SSF48498">
    <property type="entry name" value="Tetracyclin repressor-like, C-terminal domain"/>
    <property type="match status" value="1"/>
</dbReference>
<organism evidence="7 8">
    <name type="scientific">Sinosporangium album</name>
    <dbReference type="NCBI Taxonomy" id="504805"/>
    <lineage>
        <taxon>Bacteria</taxon>
        <taxon>Bacillati</taxon>
        <taxon>Actinomycetota</taxon>
        <taxon>Actinomycetes</taxon>
        <taxon>Streptosporangiales</taxon>
        <taxon>Streptosporangiaceae</taxon>
        <taxon>Sinosporangium</taxon>
    </lineage>
</organism>
<dbReference type="RefSeq" id="WP_093174220.1">
    <property type="nucleotide sequence ID" value="NZ_FNCN01000035.1"/>
</dbReference>